<feature type="region of interest" description="Disordered" evidence="2">
    <location>
        <begin position="1"/>
        <end position="124"/>
    </location>
</feature>
<dbReference type="InterPro" id="IPR042316">
    <property type="entry name" value="IRKI-like"/>
</dbReference>
<feature type="compositionally biased region" description="Low complexity" evidence="2">
    <location>
        <begin position="77"/>
        <end position="95"/>
    </location>
</feature>
<name>A0A200QBB0_MACCD</name>
<keyword evidence="1" id="KW-0175">Coiled coil</keyword>
<feature type="compositionally biased region" description="Basic and acidic residues" evidence="2">
    <location>
        <begin position="47"/>
        <end position="70"/>
    </location>
</feature>
<protein>
    <recommendedName>
        <fullName evidence="5">DUF641 domain-containing protein</fullName>
    </recommendedName>
</protein>
<organism evidence="3 4">
    <name type="scientific">Macleaya cordata</name>
    <name type="common">Five-seeded plume-poppy</name>
    <name type="synonym">Bocconia cordata</name>
    <dbReference type="NCBI Taxonomy" id="56857"/>
    <lineage>
        <taxon>Eukaryota</taxon>
        <taxon>Viridiplantae</taxon>
        <taxon>Streptophyta</taxon>
        <taxon>Embryophyta</taxon>
        <taxon>Tracheophyta</taxon>
        <taxon>Spermatophyta</taxon>
        <taxon>Magnoliopsida</taxon>
        <taxon>Ranunculales</taxon>
        <taxon>Papaveraceae</taxon>
        <taxon>Papaveroideae</taxon>
        <taxon>Macleaya</taxon>
    </lineage>
</organism>
<dbReference type="EMBL" id="MVGT01002446">
    <property type="protein sequence ID" value="OVA07667.1"/>
    <property type="molecule type" value="Genomic_DNA"/>
</dbReference>
<evidence type="ECO:0008006" key="5">
    <source>
        <dbReference type="Google" id="ProtNLM"/>
    </source>
</evidence>
<proteinExistence type="predicted"/>
<dbReference type="AlphaFoldDB" id="A0A200QBB0"/>
<feature type="compositionally biased region" description="Pro residues" evidence="2">
    <location>
        <begin position="21"/>
        <end position="31"/>
    </location>
</feature>
<evidence type="ECO:0000256" key="1">
    <source>
        <dbReference type="SAM" id="Coils"/>
    </source>
</evidence>
<dbReference type="STRING" id="56857.A0A200QBB0"/>
<evidence type="ECO:0000256" key="2">
    <source>
        <dbReference type="SAM" id="MobiDB-lite"/>
    </source>
</evidence>
<accession>A0A200QBB0</accession>
<evidence type="ECO:0000313" key="4">
    <source>
        <dbReference type="Proteomes" id="UP000195402"/>
    </source>
</evidence>
<dbReference type="PANTHER" id="PTHR31029">
    <property type="entry name" value="CYCLIN-DEPENDENT KINASE-LIKE PROTEIN"/>
    <property type="match status" value="1"/>
</dbReference>
<dbReference type="FunCoup" id="A0A200QBB0">
    <property type="interactions" value="378"/>
</dbReference>
<keyword evidence="4" id="KW-1185">Reference proteome</keyword>
<dbReference type="Proteomes" id="UP000195402">
    <property type="component" value="Unassembled WGS sequence"/>
</dbReference>
<dbReference type="OrthoDB" id="785851at2759"/>
<feature type="compositionally biased region" description="Low complexity" evidence="2">
    <location>
        <begin position="1"/>
        <end position="20"/>
    </location>
</feature>
<dbReference type="InParanoid" id="A0A200QBB0"/>
<reference evidence="3 4" key="1">
    <citation type="journal article" date="2017" name="Mol. Plant">
        <title>The Genome of Medicinal Plant Macleaya cordata Provides New Insights into Benzylisoquinoline Alkaloids Metabolism.</title>
        <authorList>
            <person name="Liu X."/>
            <person name="Liu Y."/>
            <person name="Huang P."/>
            <person name="Ma Y."/>
            <person name="Qing Z."/>
            <person name="Tang Q."/>
            <person name="Cao H."/>
            <person name="Cheng P."/>
            <person name="Zheng Y."/>
            <person name="Yuan Z."/>
            <person name="Zhou Y."/>
            <person name="Liu J."/>
            <person name="Tang Z."/>
            <person name="Zhuo Y."/>
            <person name="Zhang Y."/>
            <person name="Yu L."/>
            <person name="Huang J."/>
            <person name="Yang P."/>
            <person name="Peng Q."/>
            <person name="Zhang J."/>
            <person name="Jiang W."/>
            <person name="Zhang Z."/>
            <person name="Lin K."/>
            <person name="Ro D.K."/>
            <person name="Chen X."/>
            <person name="Xiong X."/>
            <person name="Shang Y."/>
            <person name="Huang S."/>
            <person name="Zeng J."/>
        </authorList>
    </citation>
    <scope>NUCLEOTIDE SEQUENCE [LARGE SCALE GENOMIC DNA]</scope>
    <source>
        <strain evidence="4">cv. BLH2017</strain>
        <tissue evidence="3">Root</tissue>
    </source>
</reference>
<dbReference type="OMA" id="HQALHFT"/>
<dbReference type="PANTHER" id="PTHR31029:SF4">
    <property type="entry name" value="CYCLIN-DEPENDENT KINASE-LIKE PROTEIN"/>
    <property type="match status" value="1"/>
</dbReference>
<gene>
    <name evidence="3" type="ORF">BVC80_1827g21</name>
</gene>
<sequence>MPSSSSNSSSSTSLSTKASPPASPPPAPPHSPLFFPINETEDEVEEDHNQTKLEEPQIVCTKKEKQKPKEMSSPFQHTPTPLHPSTTGTTTTATKHSNRKRPESTNPDPDQDPDDRTVSCNKCRPTSRDKISVIPIDINKSSSSSNPSPNGIFKSFLLNLTKKSPKSSFDTSSTTSRDEQWKIAVAELSHKLIQATRKRDEALLEASRLKFSMAELEKKLNKLEIYCHELKNGLDVCSNSTTNSPYRISTDLSRPIVKRIGHHDKVIESFVNSVSESRSSVRVLSRSLTLQLRQMGVKIYERISLLLQPYDVNISFTKNPRSLLFYLEALLNRAFYEDFEGTGFQKNGSVPILNPIEKCEANYGSFTILQGLSWDEVLNKGTRHFSEEFSRFCDRKMSEIVAMLGWNRAWPEPLLQAFFGAAKGVWLVHLLACSMHPSLPIFRVDKDVRFDVIYMEDMGGDKARKLVPDVVRIMVAPGFYVYNNVVKCKVICRYSNSQESTT</sequence>
<feature type="coiled-coil region" evidence="1">
    <location>
        <begin position="185"/>
        <end position="233"/>
    </location>
</feature>
<evidence type="ECO:0000313" key="3">
    <source>
        <dbReference type="EMBL" id="OVA07667.1"/>
    </source>
</evidence>
<comment type="caution">
    <text evidence="3">The sequence shown here is derived from an EMBL/GenBank/DDBJ whole genome shotgun (WGS) entry which is preliminary data.</text>
</comment>